<dbReference type="RefSeq" id="WP_070939014.1">
    <property type="nucleotide sequence ID" value="NZ_MLIK01000019.1"/>
</dbReference>
<reference evidence="3 4" key="1">
    <citation type="submission" date="2016-10" db="EMBL/GenBank/DDBJ databases">
        <title>Evaluation of Human, Veterinary and Environmental Mycobacterium chelonae Isolates by Core Genome Phylogenomic Analysis, Targeted Gene Comparison, and Anti-microbial Susceptibility Patterns: A Tale of Mistaken Identities.</title>
        <authorList>
            <person name="Fogelson S.B."/>
            <person name="Camus A.C."/>
            <person name="Lorenz W."/>
            <person name="Vasireddy R."/>
            <person name="Vasireddy S."/>
            <person name="Smith T."/>
            <person name="Brown-Elliott B.A."/>
            <person name="Wallace R.J.Jr."/>
            <person name="Hasan N.A."/>
            <person name="Reischl U."/>
            <person name="Sanchez S."/>
        </authorList>
    </citation>
    <scope>NUCLEOTIDE SEQUENCE [LARGE SCALE GENOMIC DNA]</scope>
    <source>
        <strain evidence="3 4">1559</strain>
    </source>
</reference>
<organism evidence="3 4">
    <name type="scientific">Mycobacteroides franklinii</name>
    <dbReference type="NCBI Taxonomy" id="948102"/>
    <lineage>
        <taxon>Bacteria</taxon>
        <taxon>Bacillati</taxon>
        <taxon>Actinomycetota</taxon>
        <taxon>Actinomycetes</taxon>
        <taxon>Mycobacteriales</taxon>
        <taxon>Mycobacteriaceae</taxon>
        <taxon>Mycobacteroides</taxon>
    </lineage>
</organism>
<protein>
    <submittedName>
        <fullName evidence="3">16S rRNA (Guanine(966)-N(2))-methyltransferase RsmD</fullName>
    </submittedName>
</protein>
<proteinExistence type="predicted"/>
<dbReference type="GO" id="GO:0003676">
    <property type="term" value="F:nucleic acid binding"/>
    <property type="evidence" value="ECO:0007669"/>
    <property type="project" value="InterPro"/>
</dbReference>
<evidence type="ECO:0000313" key="4">
    <source>
        <dbReference type="Proteomes" id="UP000179616"/>
    </source>
</evidence>
<evidence type="ECO:0000256" key="2">
    <source>
        <dbReference type="ARBA" id="ARBA00022679"/>
    </source>
</evidence>
<dbReference type="GeneID" id="57168952"/>
<dbReference type="CDD" id="cd02440">
    <property type="entry name" value="AdoMet_MTases"/>
    <property type="match status" value="1"/>
</dbReference>
<keyword evidence="1 3" id="KW-0489">Methyltransferase</keyword>
<dbReference type="InterPro" id="IPR002052">
    <property type="entry name" value="DNA_methylase_N6_adenine_CS"/>
</dbReference>
<dbReference type="GO" id="GO:0008168">
    <property type="term" value="F:methyltransferase activity"/>
    <property type="evidence" value="ECO:0007669"/>
    <property type="project" value="UniProtKB-KW"/>
</dbReference>
<comment type="caution">
    <text evidence="3">The sequence shown here is derived from an EMBL/GenBank/DDBJ whole genome shotgun (WGS) entry which is preliminary data.</text>
</comment>
<dbReference type="Gene3D" id="3.40.50.150">
    <property type="entry name" value="Vaccinia Virus protein VP39"/>
    <property type="match status" value="1"/>
</dbReference>
<evidence type="ECO:0000256" key="1">
    <source>
        <dbReference type="ARBA" id="ARBA00022603"/>
    </source>
</evidence>
<dbReference type="PIRSF" id="PIRSF004553">
    <property type="entry name" value="CHP00095"/>
    <property type="match status" value="1"/>
</dbReference>
<dbReference type="InterPro" id="IPR004398">
    <property type="entry name" value="RNA_MeTrfase_RsmD"/>
</dbReference>
<dbReference type="GO" id="GO:0031167">
    <property type="term" value="P:rRNA methylation"/>
    <property type="evidence" value="ECO:0007669"/>
    <property type="project" value="InterPro"/>
</dbReference>
<evidence type="ECO:0000313" key="3">
    <source>
        <dbReference type="EMBL" id="OHU22577.1"/>
    </source>
</evidence>
<accession>A0A1S1LA09</accession>
<dbReference type="NCBIfam" id="TIGR00095">
    <property type="entry name" value="16S rRNA (guanine(966)-N(2))-methyltransferase RsmD"/>
    <property type="match status" value="1"/>
</dbReference>
<dbReference type="STRING" id="948102.BKG76_19240"/>
<dbReference type="AlphaFoldDB" id="A0A1S1LA09"/>
<dbReference type="SUPFAM" id="SSF53335">
    <property type="entry name" value="S-adenosyl-L-methionine-dependent methyltransferases"/>
    <property type="match status" value="1"/>
</dbReference>
<dbReference type="Proteomes" id="UP000179616">
    <property type="component" value="Unassembled WGS sequence"/>
</dbReference>
<keyword evidence="2 3" id="KW-0808">Transferase</keyword>
<sequence>MTRIIAGAAGGRRIAVPPKGTRPTTDRVREALFSMLEARLDFEGIAALDLFAGSGALGLEALSRGAQHVTLVESSGAACKVISANIATVGLPGADLRQSPVATFLSTSPNRAYDLVLADPPYSVSAEEVSALLSRLTDHWVTDDALVVLERDASGPEAQWPEGWEVVSRKYGGTRLELGSL</sequence>
<dbReference type="PROSITE" id="PS00092">
    <property type="entry name" value="N6_MTASE"/>
    <property type="match status" value="1"/>
</dbReference>
<dbReference type="InterPro" id="IPR029063">
    <property type="entry name" value="SAM-dependent_MTases_sf"/>
</dbReference>
<name>A0A1S1LA09_9MYCO</name>
<dbReference type="PANTHER" id="PTHR43542:SF1">
    <property type="entry name" value="METHYLTRANSFERASE"/>
    <property type="match status" value="1"/>
</dbReference>
<dbReference type="PANTHER" id="PTHR43542">
    <property type="entry name" value="METHYLTRANSFERASE"/>
    <property type="match status" value="1"/>
</dbReference>
<dbReference type="Pfam" id="PF03602">
    <property type="entry name" value="Cons_hypoth95"/>
    <property type="match status" value="1"/>
</dbReference>
<dbReference type="OrthoDB" id="9803017at2"/>
<dbReference type="EMBL" id="MLIK01000019">
    <property type="protein sequence ID" value="OHU22577.1"/>
    <property type="molecule type" value="Genomic_DNA"/>
</dbReference>
<gene>
    <name evidence="3" type="ORF">BKG76_19240</name>
</gene>